<evidence type="ECO:0000256" key="3">
    <source>
        <dbReference type="ARBA" id="ARBA00011956"/>
    </source>
</evidence>
<dbReference type="NCBIfam" id="TIGR00218">
    <property type="entry name" value="manA"/>
    <property type="match status" value="1"/>
</dbReference>
<dbReference type="InterPro" id="IPR046457">
    <property type="entry name" value="PMI_typeI_cat"/>
</dbReference>
<keyword evidence="4 8" id="KW-0479">Metal-binding</keyword>
<dbReference type="GO" id="GO:0009298">
    <property type="term" value="P:GDP-mannose biosynthetic process"/>
    <property type="evidence" value="ECO:0007669"/>
    <property type="project" value="InterPro"/>
</dbReference>
<evidence type="ECO:0000256" key="2">
    <source>
        <dbReference type="ARBA" id="ARBA00010772"/>
    </source>
</evidence>
<dbReference type="RefSeq" id="WP_135112636.1">
    <property type="nucleotide sequence ID" value="NZ_JADGLL010000002.1"/>
</dbReference>
<dbReference type="GO" id="GO:0004476">
    <property type="term" value="F:mannose-6-phosphate isomerase activity"/>
    <property type="evidence" value="ECO:0007669"/>
    <property type="project" value="UniProtKB-EC"/>
</dbReference>
<evidence type="ECO:0000256" key="4">
    <source>
        <dbReference type="ARBA" id="ARBA00022723"/>
    </source>
</evidence>
<dbReference type="AlphaFoldDB" id="A0A4Y9FZ61"/>
<accession>A0A4Y9FZ61</accession>
<feature type="binding site" evidence="8">
    <location>
        <position position="91"/>
    </location>
    <ligand>
        <name>Zn(2+)</name>
        <dbReference type="ChEBI" id="CHEBI:29105"/>
    </ligand>
</feature>
<dbReference type="Gene3D" id="2.60.120.10">
    <property type="entry name" value="Jelly Rolls"/>
    <property type="match status" value="2"/>
</dbReference>
<feature type="domain" description="Phosphomannose isomerase type I catalytic" evidence="9">
    <location>
        <begin position="4"/>
        <end position="140"/>
    </location>
</feature>
<dbReference type="GO" id="GO:0008270">
    <property type="term" value="F:zinc ion binding"/>
    <property type="evidence" value="ECO:0007669"/>
    <property type="project" value="InterPro"/>
</dbReference>
<evidence type="ECO:0000256" key="5">
    <source>
        <dbReference type="ARBA" id="ARBA00022833"/>
    </source>
</evidence>
<dbReference type="CDD" id="cd07011">
    <property type="entry name" value="cupin_PMI_type_I_N"/>
    <property type="match status" value="1"/>
</dbReference>
<feature type="active site" evidence="7">
    <location>
        <position position="263"/>
    </location>
</feature>
<keyword evidence="5 8" id="KW-0862">Zinc</keyword>
<proteinExistence type="inferred from homology"/>
<dbReference type="GO" id="GO:0005829">
    <property type="term" value="C:cytosol"/>
    <property type="evidence" value="ECO:0007669"/>
    <property type="project" value="TreeGrafter"/>
</dbReference>
<evidence type="ECO:0000313" key="10">
    <source>
        <dbReference type="EMBL" id="TFU34448.1"/>
    </source>
</evidence>
<dbReference type="InterPro" id="IPR014710">
    <property type="entry name" value="RmlC-like_jellyroll"/>
</dbReference>
<dbReference type="Pfam" id="PF20511">
    <property type="entry name" value="PMI_typeI_cat"/>
    <property type="match status" value="1"/>
</dbReference>
<evidence type="ECO:0000313" key="11">
    <source>
        <dbReference type="Proteomes" id="UP000298358"/>
    </source>
</evidence>
<name>A0A4Y9FZ61_9MICO</name>
<dbReference type="PANTHER" id="PTHR10309">
    <property type="entry name" value="MANNOSE-6-PHOSPHATE ISOMERASE"/>
    <property type="match status" value="1"/>
</dbReference>
<dbReference type="OrthoDB" id="9792649at2"/>
<comment type="cofactor">
    <cofactor evidence="8">
        <name>Zn(2+)</name>
        <dbReference type="ChEBI" id="CHEBI:29105"/>
    </cofactor>
    <text evidence="8">Binds 1 zinc ion per subunit.</text>
</comment>
<evidence type="ECO:0000256" key="6">
    <source>
        <dbReference type="ARBA" id="ARBA00023235"/>
    </source>
</evidence>
<dbReference type="EMBL" id="SPQB01000002">
    <property type="protein sequence ID" value="TFU34448.1"/>
    <property type="molecule type" value="Genomic_DNA"/>
</dbReference>
<dbReference type="Gene3D" id="1.10.441.10">
    <property type="entry name" value="Phosphomannose Isomerase, domain 2"/>
    <property type="match status" value="1"/>
</dbReference>
<feature type="binding site" evidence="8">
    <location>
        <position position="244"/>
    </location>
    <ligand>
        <name>Zn(2+)</name>
        <dbReference type="ChEBI" id="CHEBI:29105"/>
    </ligand>
</feature>
<dbReference type="Proteomes" id="UP000298358">
    <property type="component" value="Unassembled WGS sequence"/>
</dbReference>
<keyword evidence="11" id="KW-1185">Reference proteome</keyword>
<dbReference type="PANTHER" id="PTHR10309:SF0">
    <property type="entry name" value="MANNOSE-6-PHOSPHATE ISOMERASE"/>
    <property type="match status" value="1"/>
</dbReference>
<dbReference type="InterPro" id="IPR016305">
    <property type="entry name" value="Mannose-6-P_Isomerase"/>
</dbReference>
<dbReference type="PROSITE" id="PS00965">
    <property type="entry name" value="PMI_I_1"/>
    <property type="match status" value="1"/>
</dbReference>
<dbReference type="SUPFAM" id="SSF51182">
    <property type="entry name" value="RmlC-like cupins"/>
    <property type="match status" value="1"/>
</dbReference>
<sequence length="396" mass="41365">MLVPITNAPRDYAWGSRSLIAALQGRPEAADPEAEIWFGDHPSDPSELDDGSGLTLDRWIADKGAAHGVDGRLPYLLKLLAASSVLSIQVHPSKAQAEEAFARESQLPEGAARNYADDNHKPEMIVALSDRFEALCGLRELGATRRLLESLGEAADPLRRRLTDQDGLAAAIGWLLSGDAQEVVDAIVAALADAQSTEFAAELANARRLAFWYPGDPGVVVALLMNYVVLHHGESVFLRAGMLHAYVAGLGVELMAASDNVLRGGLTPKRIDVDELLRILDPTPGPVPVVLPVSAGDGARGVEAFPADVPDFALMRARVSGASPAVIRPSGPVIVLATQGAVVVEGAGAAVELTPGRAVFATPDEPELRITGEGEAFIAQPGSADAEAGGRATAAA</sequence>
<dbReference type="GO" id="GO:0005975">
    <property type="term" value="P:carbohydrate metabolic process"/>
    <property type="evidence" value="ECO:0007669"/>
    <property type="project" value="InterPro"/>
</dbReference>
<dbReference type="PIRSF" id="PIRSF001480">
    <property type="entry name" value="Mannose-6-phosphate_isomerase"/>
    <property type="match status" value="1"/>
</dbReference>
<evidence type="ECO:0000256" key="1">
    <source>
        <dbReference type="ARBA" id="ARBA00000757"/>
    </source>
</evidence>
<feature type="binding site" evidence="8">
    <location>
        <position position="89"/>
    </location>
    <ligand>
        <name>Zn(2+)</name>
        <dbReference type="ChEBI" id="CHEBI:29105"/>
    </ligand>
</feature>
<comment type="caution">
    <text evidence="10">The sequence shown here is derived from an EMBL/GenBank/DDBJ whole genome shotgun (WGS) entry which is preliminary data.</text>
</comment>
<dbReference type="InterPro" id="IPR001250">
    <property type="entry name" value="Man6P_Isoase-1"/>
</dbReference>
<dbReference type="InterPro" id="IPR018050">
    <property type="entry name" value="Pmannose_isomerase-type1_CS"/>
</dbReference>
<dbReference type="EC" id="5.3.1.8" evidence="3"/>
<gene>
    <name evidence="10" type="primary">manA</name>
    <name evidence="10" type="ORF">E4U02_02070</name>
</gene>
<reference evidence="10 11" key="1">
    <citation type="submission" date="2019-03" db="EMBL/GenBank/DDBJ databases">
        <title>Diversity of the mouse oral microbiome.</title>
        <authorList>
            <person name="Joseph S."/>
            <person name="Aduse-Opoku J."/>
            <person name="Curtis M."/>
            <person name="Wade W."/>
            <person name="Hashim A."/>
        </authorList>
    </citation>
    <scope>NUCLEOTIDE SEQUENCE [LARGE SCALE GENOMIC DNA]</scope>
    <source>
        <strain evidence="10 11">P1012</strain>
    </source>
</reference>
<keyword evidence="6 10" id="KW-0413">Isomerase</keyword>
<feature type="binding site" evidence="8">
    <location>
        <position position="123"/>
    </location>
    <ligand>
        <name>Zn(2+)</name>
        <dbReference type="ChEBI" id="CHEBI:29105"/>
    </ligand>
</feature>
<evidence type="ECO:0000259" key="9">
    <source>
        <dbReference type="Pfam" id="PF20511"/>
    </source>
</evidence>
<dbReference type="PRINTS" id="PR00714">
    <property type="entry name" value="MAN6PISMRASE"/>
</dbReference>
<organism evidence="10 11">
    <name type="scientific">Microbacterium paludicola</name>
    <dbReference type="NCBI Taxonomy" id="300019"/>
    <lineage>
        <taxon>Bacteria</taxon>
        <taxon>Bacillati</taxon>
        <taxon>Actinomycetota</taxon>
        <taxon>Actinomycetes</taxon>
        <taxon>Micrococcales</taxon>
        <taxon>Microbacteriaceae</taxon>
        <taxon>Microbacterium</taxon>
    </lineage>
</organism>
<comment type="catalytic activity">
    <reaction evidence="1">
        <text>D-mannose 6-phosphate = D-fructose 6-phosphate</text>
        <dbReference type="Rhea" id="RHEA:12356"/>
        <dbReference type="ChEBI" id="CHEBI:58735"/>
        <dbReference type="ChEBI" id="CHEBI:61527"/>
        <dbReference type="EC" id="5.3.1.8"/>
    </reaction>
</comment>
<evidence type="ECO:0000256" key="8">
    <source>
        <dbReference type="PIRSR" id="PIRSR001480-2"/>
    </source>
</evidence>
<comment type="similarity">
    <text evidence="2">Belongs to the mannose-6-phosphate isomerase type 1 family.</text>
</comment>
<protein>
    <recommendedName>
        <fullName evidence="3">mannose-6-phosphate isomerase</fullName>
        <ecNumber evidence="3">5.3.1.8</ecNumber>
    </recommendedName>
</protein>
<dbReference type="InterPro" id="IPR011051">
    <property type="entry name" value="RmlC_Cupin_sf"/>
</dbReference>
<evidence type="ECO:0000256" key="7">
    <source>
        <dbReference type="PIRSR" id="PIRSR001480-1"/>
    </source>
</evidence>